<evidence type="ECO:0000313" key="2">
    <source>
        <dbReference type="RefSeq" id="XP_034246713.1"/>
    </source>
</evidence>
<evidence type="ECO:0000313" key="4">
    <source>
        <dbReference type="RefSeq" id="XP_034246715.1"/>
    </source>
</evidence>
<reference evidence="2 3" key="1">
    <citation type="submission" date="2025-04" db="UniProtKB">
        <authorList>
            <consortium name="RefSeq"/>
        </authorList>
    </citation>
    <scope>IDENTIFICATION</scope>
    <source>
        <tissue evidence="2 3">Total insect</tissue>
    </source>
</reference>
<keyword evidence="1" id="KW-1185">Reference proteome</keyword>
<evidence type="ECO:0000313" key="11">
    <source>
        <dbReference type="RefSeq" id="XP_034246722.1"/>
    </source>
</evidence>
<organism evidence="9">
    <name type="scientific">Thrips palmi</name>
    <name type="common">Melon thrips</name>
    <dbReference type="NCBI Taxonomy" id="161013"/>
    <lineage>
        <taxon>Eukaryota</taxon>
        <taxon>Metazoa</taxon>
        <taxon>Ecdysozoa</taxon>
        <taxon>Arthropoda</taxon>
        <taxon>Hexapoda</taxon>
        <taxon>Insecta</taxon>
        <taxon>Pterygota</taxon>
        <taxon>Neoptera</taxon>
        <taxon>Paraneoptera</taxon>
        <taxon>Thysanoptera</taxon>
        <taxon>Terebrantia</taxon>
        <taxon>Thripoidea</taxon>
        <taxon>Thripidae</taxon>
        <taxon>Thrips</taxon>
    </lineage>
</organism>
<evidence type="ECO:0000313" key="7">
    <source>
        <dbReference type="RefSeq" id="XP_034246718.1"/>
    </source>
</evidence>
<dbReference type="KEGG" id="tpal:117648339"/>
<dbReference type="RefSeq" id="XP_034246721.1">
    <property type="nucleotide sequence ID" value="XM_034390830.1"/>
</dbReference>
<dbReference type="RefSeq" id="XP_034246714.1">
    <property type="nucleotide sequence ID" value="XM_034390823.1"/>
</dbReference>
<accession>A0A6P8Z8D4</accession>
<evidence type="ECO:0000313" key="10">
    <source>
        <dbReference type="RefSeq" id="XP_034246721.1"/>
    </source>
</evidence>
<sequence length="122" mass="13750">MAECPEPFVSRDAAFESLKAEYEALASRPGFQILPRTTDVPRERDHAVYGINCLLEAKDAALLCYDAVRKDDDDGKTSWQLSFVRAYPDRQQLKGQGPEFFNGLFAVLGDVICCRDELKVQM</sequence>
<gene>
    <name evidence="2 3 4 5 6 7 8 9 10 11" type="primary">LOC117648339</name>
</gene>
<name>A0A6P8Z8D4_THRPL</name>
<dbReference type="Proteomes" id="UP000515158">
    <property type="component" value="Unplaced"/>
</dbReference>
<dbReference type="RefSeq" id="XP_034246719.1">
    <property type="nucleotide sequence ID" value="XM_034390828.1"/>
</dbReference>
<evidence type="ECO:0000313" key="1">
    <source>
        <dbReference type="Proteomes" id="UP000515158"/>
    </source>
</evidence>
<evidence type="ECO:0000313" key="6">
    <source>
        <dbReference type="RefSeq" id="XP_034246717.1"/>
    </source>
</evidence>
<dbReference type="AlphaFoldDB" id="A0A6P8Z8D4"/>
<dbReference type="GeneID" id="117648339"/>
<dbReference type="RefSeq" id="XP_034246720.1">
    <property type="nucleotide sequence ID" value="XM_034390829.1"/>
</dbReference>
<dbReference type="RefSeq" id="XP_034246716.1">
    <property type="nucleotide sequence ID" value="XM_034390825.1"/>
</dbReference>
<dbReference type="RefSeq" id="XP_034246717.1">
    <property type="nucleotide sequence ID" value="XM_034390826.1"/>
</dbReference>
<evidence type="ECO:0000313" key="9">
    <source>
        <dbReference type="RefSeq" id="XP_034246720.1"/>
    </source>
</evidence>
<dbReference type="RefSeq" id="XP_034246718.1">
    <property type="nucleotide sequence ID" value="XM_034390827.1"/>
</dbReference>
<evidence type="ECO:0000313" key="8">
    <source>
        <dbReference type="RefSeq" id="XP_034246719.1"/>
    </source>
</evidence>
<dbReference type="RefSeq" id="XP_034246715.1">
    <property type="nucleotide sequence ID" value="XM_034390824.1"/>
</dbReference>
<protein>
    <submittedName>
        <fullName evidence="2 3">Uncharacterized protein LOC117648339</fullName>
    </submittedName>
</protein>
<dbReference type="RefSeq" id="XP_034246713.1">
    <property type="nucleotide sequence ID" value="XM_034390822.1"/>
</dbReference>
<dbReference type="RefSeq" id="XP_034246722.1">
    <property type="nucleotide sequence ID" value="XM_034390831.1"/>
</dbReference>
<evidence type="ECO:0000313" key="5">
    <source>
        <dbReference type="RefSeq" id="XP_034246716.1"/>
    </source>
</evidence>
<evidence type="ECO:0000313" key="3">
    <source>
        <dbReference type="RefSeq" id="XP_034246714.1"/>
    </source>
</evidence>
<proteinExistence type="predicted"/>